<organism evidence="4 5">
    <name type="scientific">Verruconis gallopava</name>
    <dbReference type="NCBI Taxonomy" id="253628"/>
    <lineage>
        <taxon>Eukaryota</taxon>
        <taxon>Fungi</taxon>
        <taxon>Dikarya</taxon>
        <taxon>Ascomycota</taxon>
        <taxon>Pezizomycotina</taxon>
        <taxon>Dothideomycetes</taxon>
        <taxon>Pleosporomycetidae</taxon>
        <taxon>Venturiales</taxon>
        <taxon>Sympoventuriaceae</taxon>
        <taxon>Verruconis</taxon>
    </lineage>
</organism>
<dbReference type="Pfam" id="PF13637">
    <property type="entry name" value="Ank_4"/>
    <property type="match status" value="1"/>
</dbReference>
<reference evidence="4 5" key="1">
    <citation type="submission" date="2015-01" db="EMBL/GenBank/DDBJ databases">
        <title>The Genome Sequence of Ochroconis gallopava CBS43764.</title>
        <authorList>
            <consortium name="The Broad Institute Genomics Platform"/>
            <person name="Cuomo C."/>
            <person name="de Hoog S."/>
            <person name="Gorbushina A."/>
            <person name="Stielow B."/>
            <person name="Teixiera M."/>
            <person name="Abouelleil A."/>
            <person name="Chapman S.B."/>
            <person name="Priest M."/>
            <person name="Young S.K."/>
            <person name="Wortman J."/>
            <person name="Nusbaum C."/>
            <person name="Birren B."/>
        </authorList>
    </citation>
    <scope>NUCLEOTIDE SEQUENCE [LARGE SCALE GENOMIC DNA]</scope>
    <source>
        <strain evidence="4 5">CBS 43764</strain>
    </source>
</reference>
<dbReference type="PROSITE" id="PS50088">
    <property type="entry name" value="ANK_REPEAT"/>
    <property type="match status" value="4"/>
</dbReference>
<dbReference type="GeneID" id="27317373"/>
<dbReference type="AlphaFoldDB" id="A0A0D1ZXL9"/>
<feature type="repeat" description="ANK" evidence="3">
    <location>
        <begin position="54"/>
        <end position="87"/>
    </location>
</feature>
<proteinExistence type="predicted"/>
<dbReference type="Gene3D" id="1.25.40.20">
    <property type="entry name" value="Ankyrin repeat-containing domain"/>
    <property type="match status" value="2"/>
</dbReference>
<dbReference type="RefSeq" id="XP_016208699.1">
    <property type="nucleotide sequence ID" value="XM_016363457.1"/>
</dbReference>
<dbReference type="PRINTS" id="PR01415">
    <property type="entry name" value="ANKYRIN"/>
</dbReference>
<evidence type="ECO:0000256" key="3">
    <source>
        <dbReference type="PROSITE-ProRule" id="PRU00023"/>
    </source>
</evidence>
<evidence type="ECO:0000256" key="2">
    <source>
        <dbReference type="ARBA" id="ARBA00023043"/>
    </source>
</evidence>
<gene>
    <name evidence="4" type="ORF">PV09_09400</name>
</gene>
<keyword evidence="2 3" id="KW-0040">ANK repeat</keyword>
<dbReference type="SUPFAM" id="SSF48403">
    <property type="entry name" value="Ankyrin repeat"/>
    <property type="match status" value="1"/>
</dbReference>
<protein>
    <submittedName>
        <fullName evidence="4">Uncharacterized protein</fullName>
    </submittedName>
</protein>
<dbReference type="EMBL" id="KN847594">
    <property type="protein sequence ID" value="KIV98829.1"/>
    <property type="molecule type" value="Genomic_DNA"/>
</dbReference>
<evidence type="ECO:0000256" key="1">
    <source>
        <dbReference type="ARBA" id="ARBA00022737"/>
    </source>
</evidence>
<dbReference type="OrthoDB" id="539213at2759"/>
<feature type="repeat" description="ANK" evidence="3">
    <location>
        <begin position="121"/>
        <end position="153"/>
    </location>
</feature>
<dbReference type="PROSITE" id="PS50297">
    <property type="entry name" value="ANK_REP_REGION"/>
    <property type="match status" value="4"/>
</dbReference>
<dbReference type="SMART" id="SM00248">
    <property type="entry name" value="ANK"/>
    <property type="match status" value="5"/>
</dbReference>
<dbReference type="Proteomes" id="UP000053259">
    <property type="component" value="Unassembled WGS sequence"/>
</dbReference>
<name>A0A0D1ZXL9_9PEZI</name>
<dbReference type="InterPro" id="IPR002110">
    <property type="entry name" value="Ankyrin_rpt"/>
</dbReference>
<feature type="repeat" description="ANK" evidence="3">
    <location>
        <begin position="88"/>
        <end position="120"/>
    </location>
</feature>
<dbReference type="VEuPathDB" id="FungiDB:PV09_09400"/>
<feature type="repeat" description="ANK" evidence="3">
    <location>
        <begin position="154"/>
        <end position="186"/>
    </location>
</feature>
<dbReference type="PANTHER" id="PTHR24171">
    <property type="entry name" value="ANKYRIN REPEAT DOMAIN-CONTAINING PROTEIN 39-RELATED"/>
    <property type="match status" value="1"/>
</dbReference>
<keyword evidence="5" id="KW-1185">Reference proteome</keyword>
<sequence length="221" mass="23939">MKLLEMASANPKLANLRDEDERLPIHWAVSYNHFPIVQLLVQSKSFDPDAQDGMGWTPLMMAASVKDGEALVDLLISKGADVNVSNSNGQTALHFTASKNNLDVARKLMASKATTRKKDKRQQLPLHRAAAVGSVPMIKLLLENQSPINATDIDGMTALHHAISEGHGDAAVALLKAGADPSKEDREGHVALLLAPDAKIRDFIIQSAEREGIDLKAMNLK</sequence>
<evidence type="ECO:0000313" key="4">
    <source>
        <dbReference type="EMBL" id="KIV98829.1"/>
    </source>
</evidence>
<evidence type="ECO:0000313" key="5">
    <source>
        <dbReference type="Proteomes" id="UP000053259"/>
    </source>
</evidence>
<keyword evidence="1" id="KW-0677">Repeat</keyword>
<dbReference type="InterPro" id="IPR036770">
    <property type="entry name" value="Ankyrin_rpt-contain_sf"/>
</dbReference>
<accession>A0A0D1ZXL9</accession>
<dbReference type="Pfam" id="PF12796">
    <property type="entry name" value="Ank_2"/>
    <property type="match status" value="1"/>
</dbReference>